<proteinExistence type="predicted"/>
<comment type="caution">
    <text evidence="1">The sequence shown here is derived from an EMBL/GenBank/DDBJ whole genome shotgun (WGS) entry which is preliminary data.</text>
</comment>
<name>A0ACA9S3E4_9GLOM</name>
<accession>A0ACA9S3E4</accession>
<dbReference type="Proteomes" id="UP000789920">
    <property type="component" value="Unassembled WGS sequence"/>
</dbReference>
<reference evidence="1" key="1">
    <citation type="submission" date="2021-06" db="EMBL/GenBank/DDBJ databases">
        <authorList>
            <person name="Kallberg Y."/>
            <person name="Tangrot J."/>
            <person name="Rosling A."/>
        </authorList>
    </citation>
    <scope>NUCLEOTIDE SEQUENCE</scope>
    <source>
        <strain evidence="1">MA461A</strain>
    </source>
</reference>
<feature type="non-terminal residue" evidence="1">
    <location>
        <position position="1"/>
    </location>
</feature>
<protein>
    <submittedName>
        <fullName evidence="1">3463_t:CDS:1</fullName>
    </submittedName>
</protein>
<evidence type="ECO:0000313" key="2">
    <source>
        <dbReference type="Proteomes" id="UP000789920"/>
    </source>
</evidence>
<organism evidence="1 2">
    <name type="scientific">Racocetra persica</name>
    <dbReference type="NCBI Taxonomy" id="160502"/>
    <lineage>
        <taxon>Eukaryota</taxon>
        <taxon>Fungi</taxon>
        <taxon>Fungi incertae sedis</taxon>
        <taxon>Mucoromycota</taxon>
        <taxon>Glomeromycotina</taxon>
        <taxon>Glomeromycetes</taxon>
        <taxon>Diversisporales</taxon>
        <taxon>Gigasporaceae</taxon>
        <taxon>Racocetra</taxon>
    </lineage>
</organism>
<sequence>YLYSQQMLEFSLENDKSKLMNNNQDKVSDQNKLFDIDFSDEENNIVLSRLYKGQSFQL</sequence>
<evidence type="ECO:0000313" key="1">
    <source>
        <dbReference type="EMBL" id="CAG8823091.1"/>
    </source>
</evidence>
<keyword evidence="2" id="KW-1185">Reference proteome</keyword>
<dbReference type="EMBL" id="CAJVQC010087076">
    <property type="protein sequence ID" value="CAG8823091.1"/>
    <property type="molecule type" value="Genomic_DNA"/>
</dbReference>
<gene>
    <name evidence="1" type="ORF">RPERSI_LOCUS25954</name>
</gene>